<dbReference type="RefSeq" id="WP_166135483.1">
    <property type="nucleotide sequence ID" value="NZ_CP060811.1"/>
</dbReference>
<reference evidence="1 2" key="1">
    <citation type="submission" date="2020-08" db="EMBL/GenBank/DDBJ databases">
        <title>Emergence of ISAba1-mediated novel tet(X) in Acinetobacter variabilis from a chicken farm.</title>
        <authorList>
            <person name="Peng K."/>
            <person name="Li R."/>
        </authorList>
    </citation>
    <scope>NUCLEOTIDE SEQUENCE [LARGE SCALE GENOMIC DNA]</scope>
    <source>
        <strain evidence="1 2">XM9F202-2</strain>
    </source>
</reference>
<accession>A0A7T7WKP2</accession>
<protein>
    <submittedName>
        <fullName evidence="1">Uncharacterized protein</fullName>
    </submittedName>
</protein>
<dbReference type="EMBL" id="CP060811">
    <property type="protein sequence ID" value="QQN89463.1"/>
    <property type="molecule type" value="Genomic_DNA"/>
</dbReference>
<evidence type="ECO:0000313" key="2">
    <source>
        <dbReference type="Proteomes" id="UP000596079"/>
    </source>
</evidence>
<dbReference type="GeneID" id="89666065"/>
<evidence type="ECO:0000313" key="1">
    <source>
        <dbReference type="EMBL" id="QQN89463.1"/>
    </source>
</evidence>
<proteinExistence type="predicted"/>
<dbReference type="AlphaFoldDB" id="A0A7T7WKP2"/>
<sequence length="122" mass="13891">MIKSSSLICTFFICMQLNNMAFAEKLSQADYDQFIAMQTKIVNETKHILDDPDQNADAQSQRQAFCQRLTAYEEIQKVSEENHELNMASTMAMIAKSFLDRQAQSMNNSGMTTAVFCKSREV</sequence>
<dbReference type="Proteomes" id="UP000596079">
    <property type="component" value="Chromosome"/>
</dbReference>
<organism evidence="1 2">
    <name type="scientific">Acinetobacter variabilis</name>
    <dbReference type="NCBI Taxonomy" id="70346"/>
    <lineage>
        <taxon>Bacteria</taxon>
        <taxon>Pseudomonadati</taxon>
        <taxon>Pseudomonadota</taxon>
        <taxon>Gammaproteobacteria</taxon>
        <taxon>Moraxellales</taxon>
        <taxon>Moraxellaceae</taxon>
        <taxon>Acinetobacter</taxon>
    </lineage>
</organism>
<name>A0A7T7WKP2_9GAMM</name>
<gene>
    <name evidence="1" type="ORF">IAQ69_07385</name>
</gene>